<accession>A0A6V7EZF2</accession>
<evidence type="ECO:0000313" key="2">
    <source>
        <dbReference type="Proteomes" id="UP000587508"/>
    </source>
</evidence>
<reference evidence="1 2" key="1">
    <citation type="submission" date="2020-07" db="EMBL/GenBank/DDBJ databases">
        <authorList>
            <person name="Pothier F. J."/>
        </authorList>
    </citation>
    <scope>NUCLEOTIDE SEQUENCE [LARGE SCALE GENOMIC DNA]</scope>
    <source>
        <strain evidence="1 2">CFBP 7900</strain>
    </source>
</reference>
<dbReference type="InterPro" id="IPR029063">
    <property type="entry name" value="SAM-dependent_MTases_sf"/>
</dbReference>
<evidence type="ECO:0008006" key="3">
    <source>
        <dbReference type="Google" id="ProtNLM"/>
    </source>
</evidence>
<evidence type="ECO:0000313" key="1">
    <source>
        <dbReference type="EMBL" id="CAD0356606.1"/>
    </source>
</evidence>
<dbReference type="EMBL" id="CAJDKC010000004">
    <property type="protein sequence ID" value="CAD0356599.1"/>
    <property type="molecule type" value="Genomic_DNA"/>
</dbReference>
<name>A0A6V7EZF2_9XANT</name>
<dbReference type="SUPFAM" id="SSF53335">
    <property type="entry name" value="S-adenosyl-L-methionine-dependent methyltransferases"/>
    <property type="match status" value="1"/>
</dbReference>
<gene>
    <name evidence="1" type="ORF">CFBP7900_28650</name>
</gene>
<proteinExistence type="predicted"/>
<dbReference type="AlphaFoldDB" id="A0A6V7EZF2"/>
<dbReference type="Proteomes" id="UP000587508">
    <property type="component" value="Unassembled WGS sequence"/>
</dbReference>
<dbReference type="Gene3D" id="3.40.50.150">
    <property type="entry name" value="Vaccinia Virus protein VP39"/>
    <property type="match status" value="1"/>
</dbReference>
<dbReference type="RefSeq" id="WP_023905875.1">
    <property type="nucleotide sequence ID" value="NZ_CAJDKC010000004.1"/>
</dbReference>
<organism evidence="1 2">
    <name type="scientific">Xanthomonas hortorum pv. carotae</name>
    <dbReference type="NCBI Taxonomy" id="487904"/>
    <lineage>
        <taxon>Bacteria</taxon>
        <taxon>Pseudomonadati</taxon>
        <taxon>Pseudomonadota</taxon>
        <taxon>Gammaproteobacteria</taxon>
        <taxon>Lysobacterales</taxon>
        <taxon>Lysobacteraceae</taxon>
        <taxon>Xanthomonas</taxon>
    </lineage>
</organism>
<dbReference type="Pfam" id="PF13578">
    <property type="entry name" value="Methyltransf_24"/>
    <property type="match status" value="1"/>
</dbReference>
<protein>
    <recommendedName>
        <fullName evidence="3">Class I SAM-dependent methyltransferase</fullName>
    </recommendedName>
</protein>
<dbReference type="EMBL" id="CAJDKC010000004">
    <property type="protein sequence ID" value="CAD0356606.1"/>
    <property type="molecule type" value="Genomic_DNA"/>
</dbReference>
<sequence>MLRLGSSIEQLLRIREEMGWLYGSEDLCVLLYSLVKREKPAIVVELGTGLGVSTAWIAAAMKEAGRGVLHTYDNGSHYISEPSKKFLSGLSEPLNSFADRQEGLDGFNAFIGSLLSWVGAEEHVVIHRGDIAMDEVASDDAFQSGIDMVFSDFNHSPECIQALLSAFLPVMQETSSIFVDSASTHRLSYLALEKIVEHLNQGRLPSGLTKELDELEVQRLETRVRRSSFRLMHLIETSDRAQNSTAWLRIEPIDIQAAGVTFFH</sequence>
<comment type="caution">
    <text evidence="1">The sequence shown here is derived from an EMBL/GenBank/DDBJ whole genome shotgun (WGS) entry which is preliminary data.</text>
</comment>